<protein>
    <recommendedName>
        <fullName evidence="3">Nicotinamidase-related amidase</fullName>
    </recommendedName>
</protein>
<gene>
    <name evidence="1" type="ORF">SAMN05216177_11039</name>
</gene>
<proteinExistence type="predicted"/>
<evidence type="ECO:0000313" key="2">
    <source>
        <dbReference type="Proteomes" id="UP000182025"/>
    </source>
</evidence>
<dbReference type="AlphaFoldDB" id="A0A1I5X732"/>
<dbReference type="EMBL" id="FOXK01000010">
    <property type="protein sequence ID" value="SFQ27803.1"/>
    <property type="molecule type" value="Genomic_DNA"/>
</dbReference>
<dbReference type="SUPFAM" id="SSF52499">
    <property type="entry name" value="Isochorismatase-like hydrolases"/>
    <property type="match status" value="1"/>
</dbReference>
<keyword evidence="2" id="KW-1185">Reference proteome</keyword>
<sequence length="43" mass="4414">MSSKTALIVVDIQNDHFPGGLWTLSKADPAYGAGVARALGLGD</sequence>
<evidence type="ECO:0008006" key="3">
    <source>
        <dbReference type="Google" id="ProtNLM"/>
    </source>
</evidence>
<dbReference type="Gene3D" id="3.40.50.850">
    <property type="entry name" value="Isochorismatase-like"/>
    <property type="match status" value="1"/>
</dbReference>
<organism evidence="1 2">
    <name type="scientific">Ectopseudomonas toyotomiensis</name>
    <dbReference type="NCBI Taxonomy" id="554344"/>
    <lineage>
        <taxon>Bacteria</taxon>
        <taxon>Pseudomonadati</taxon>
        <taxon>Pseudomonadota</taxon>
        <taxon>Gammaproteobacteria</taxon>
        <taxon>Pseudomonadales</taxon>
        <taxon>Pseudomonadaceae</taxon>
        <taxon>Ectopseudomonas</taxon>
    </lineage>
</organism>
<accession>A0A1I5X732</accession>
<reference evidence="2" key="1">
    <citation type="submission" date="2016-10" db="EMBL/GenBank/DDBJ databases">
        <authorList>
            <person name="Varghese N."/>
            <person name="Submissions S."/>
        </authorList>
    </citation>
    <scope>NUCLEOTIDE SEQUENCE [LARGE SCALE GENOMIC DNA]</scope>
    <source>
        <strain evidence="2">JCM 15604</strain>
    </source>
</reference>
<evidence type="ECO:0000313" key="1">
    <source>
        <dbReference type="EMBL" id="SFQ27803.1"/>
    </source>
</evidence>
<dbReference type="Proteomes" id="UP000182025">
    <property type="component" value="Unassembled WGS sequence"/>
</dbReference>
<name>A0A1I5X732_9GAMM</name>
<dbReference type="InterPro" id="IPR036380">
    <property type="entry name" value="Isochorismatase-like_sf"/>
</dbReference>